<evidence type="ECO:0000313" key="2">
    <source>
        <dbReference type="EMBL" id="ALV42423.1"/>
    </source>
</evidence>
<reference evidence="2 3" key="1">
    <citation type="submission" date="2015-12" db="EMBL/GenBank/DDBJ databases">
        <authorList>
            <person name="Shamseldin A."/>
            <person name="Moawad H."/>
            <person name="Abd El-Rahim W.M."/>
            <person name="Sadowsky M.J."/>
        </authorList>
    </citation>
    <scope>NUCLEOTIDE SEQUENCE [LARGE SCALE GENOMIC DNA]</scope>
    <source>
        <strain evidence="2 3">Ar51</strain>
    </source>
</reference>
<evidence type="ECO:0000256" key="1">
    <source>
        <dbReference type="SAM" id="MobiDB-lite"/>
    </source>
</evidence>
<dbReference type="KEGG" id="psul:AU252_15760"/>
<organism evidence="2">
    <name type="scientific">Pseudarthrobacter sulfonivorans</name>
    <dbReference type="NCBI Taxonomy" id="121292"/>
    <lineage>
        <taxon>Bacteria</taxon>
        <taxon>Bacillati</taxon>
        <taxon>Actinomycetota</taxon>
        <taxon>Actinomycetes</taxon>
        <taxon>Micrococcales</taxon>
        <taxon>Micrococcaceae</taxon>
        <taxon>Pseudarthrobacter</taxon>
    </lineage>
</organism>
<protein>
    <submittedName>
        <fullName evidence="2">Uncharacterized protein</fullName>
    </submittedName>
</protein>
<dbReference type="AlphaFoldDB" id="A0A0U3FU37"/>
<feature type="region of interest" description="Disordered" evidence="1">
    <location>
        <begin position="1"/>
        <end position="28"/>
    </location>
</feature>
<sequence>MVRRRDHHHDFKEPAPVPGGPNKQVGPGTRIDPRFIEMLYVVGLIQDGIQSIFVVDAMFICTRRPDNAHRYIVLQ</sequence>
<dbReference type="EMBL" id="CP013747">
    <property type="protein sequence ID" value="ALV42423.1"/>
    <property type="molecule type" value="Genomic_DNA"/>
</dbReference>
<name>A0A0U3FU37_9MICC</name>
<gene>
    <name evidence="2" type="ORF">AU252_15760</name>
</gene>
<accession>A0A0U3FU37</accession>
<proteinExistence type="predicted"/>
<dbReference type="Proteomes" id="UP000065151">
    <property type="component" value="Chromosome"/>
</dbReference>
<evidence type="ECO:0000313" key="3">
    <source>
        <dbReference type="Proteomes" id="UP000065151"/>
    </source>
</evidence>